<keyword evidence="2" id="KW-0812">Transmembrane</keyword>
<protein>
    <submittedName>
        <fullName evidence="3">Uncharacterized protein</fullName>
    </submittedName>
</protein>
<dbReference type="Proteomes" id="UP000799440">
    <property type="component" value="Unassembled WGS sequence"/>
</dbReference>
<keyword evidence="2" id="KW-0472">Membrane</keyword>
<sequence length="202" mass="22658">MRRRSRAGLPTTLNGDASGDMPMPLFGRSASRDASLAMDAVSSQIQKRQQISQPIVNVEPTTGIIPTYYTVDGPAPGTVVGIVLGSVLGFLLIIWLFHSIANINNSNTNNAIAGVEEEVVVRRPRRNSHSGRSRRSTHTDMHEYSRSPRRSQVIVEERRQPRGPRPRSIVVEERSRSRVPGDDVVEVIEEHENYRERRGSRR</sequence>
<feature type="region of interest" description="Disordered" evidence="1">
    <location>
        <begin position="122"/>
        <end position="202"/>
    </location>
</feature>
<evidence type="ECO:0000313" key="3">
    <source>
        <dbReference type="EMBL" id="KAF2746955.1"/>
    </source>
</evidence>
<evidence type="ECO:0000256" key="2">
    <source>
        <dbReference type="SAM" id="Phobius"/>
    </source>
</evidence>
<feature type="transmembrane region" description="Helical" evidence="2">
    <location>
        <begin position="78"/>
        <end position="97"/>
    </location>
</feature>
<keyword evidence="4" id="KW-1185">Reference proteome</keyword>
<feature type="compositionally biased region" description="Basic and acidic residues" evidence="1">
    <location>
        <begin position="170"/>
        <end position="181"/>
    </location>
</feature>
<feature type="compositionally biased region" description="Basic residues" evidence="1">
    <location>
        <begin position="122"/>
        <end position="136"/>
    </location>
</feature>
<keyword evidence="2" id="KW-1133">Transmembrane helix</keyword>
<dbReference type="OrthoDB" id="5423884at2759"/>
<reference evidence="3" key="1">
    <citation type="journal article" date="2020" name="Stud. Mycol.">
        <title>101 Dothideomycetes genomes: a test case for predicting lifestyles and emergence of pathogens.</title>
        <authorList>
            <person name="Haridas S."/>
            <person name="Albert R."/>
            <person name="Binder M."/>
            <person name="Bloem J."/>
            <person name="Labutti K."/>
            <person name="Salamov A."/>
            <person name="Andreopoulos B."/>
            <person name="Baker S."/>
            <person name="Barry K."/>
            <person name="Bills G."/>
            <person name="Bluhm B."/>
            <person name="Cannon C."/>
            <person name="Castanera R."/>
            <person name="Culley D."/>
            <person name="Daum C."/>
            <person name="Ezra D."/>
            <person name="Gonzalez J."/>
            <person name="Henrissat B."/>
            <person name="Kuo A."/>
            <person name="Liang C."/>
            <person name="Lipzen A."/>
            <person name="Lutzoni F."/>
            <person name="Magnuson J."/>
            <person name="Mondo S."/>
            <person name="Nolan M."/>
            <person name="Ohm R."/>
            <person name="Pangilinan J."/>
            <person name="Park H.-J."/>
            <person name="Ramirez L."/>
            <person name="Alfaro M."/>
            <person name="Sun H."/>
            <person name="Tritt A."/>
            <person name="Yoshinaga Y."/>
            <person name="Zwiers L.-H."/>
            <person name="Turgeon B."/>
            <person name="Goodwin S."/>
            <person name="Spatafora J."/>
            <person name="Crous P."/>
            <person name="Grigoriev I."/>
        </authorList>
    </citation>
    <scope>NUCLEOTIDE SEQUENCE</scope>
    <source>
        <strain evidence="3">CBS 119925</strain>
    </source>
</reference>
<feature type="region of interest" description="Disordered" evidence="1">
    <location>
        <begin position="1"/>
        <end position="22"/>
    </location>
</feature>
<organism evidence="3 4">
    <name type="scientific">Sporormia fimetaria CBS 119925</name>
    <dbReference type="NCBI Taxonomy" id="1340428"/>
    <lineage>
        <taxon>Eukaryota</taxon>
        <taxon>Fungi</taxon>
        <taxon>Dikarya</taxon>
        <taxon>Ascomycota</taxon>
        <taxon>Pezizomycotina</taxon>
        <taxon>Dothideomycetes</taxon>
        <taxon>Pleosporomycetidae</taxon>
        <taxon>Pleosporales</taxon>
        <taxon>Sporormiaceae</taxon>
        <taxon>Sporormia</taxon>
    </lineage>
</organism>
<accession>A0A6A6V8V4</accession>
<feature type="compositionally biased region" description="Basic and acidic residues" evidence="1">
    <location>
        <begin position="137"/>
        <end position="146"/>
    </location>
</feature>
<proteinExistence type="predicted"/>
<feature type="compositionally biased region" description="Basic and acidic residues" evidence="1">
    <location>
        <begin position="188"/>
        <end position="202"/>
    </location>
</feature>
<evidence type="ECO:0000256" key="1">
    <source>
        <dbReference type="SAM" id="MobiDB-lite"/>
    </source>
</evidence>
<gene>
    <name evidence="3" type="ORF">M011DRAFT_494762</name>
</gene>
<name>A0A6A6V8V4_9PLEO</name>
<dbReference type="EMBL" id="MU006575">
    <property type="protein sequence ID" value="KAF2746955.1"/>
    <property type="molecule type" value="Genomic_DNA"/>
</dbReference>
<evidence type="ECO:0000313" key="4">
    <source>
        <dbReference type="Proteomes" id="UP000799440"/>
    </source>
</evidence>
<dbReference type="AlphaFoldDB" id="A0A6A6V8V4"/>